<protein>
    <submittedName>
        <fullName evidence="1">Uncharacterized protein</fullName>
    </submittedName>
</protein>
<dbReference type="OrthoDB" id="10528949at2759"/>
<evidence type="ECO:0000313" key="2">
    <source>
        <dbReference type="Proteomes" id="UP000187429"/>
    </source>
</evidence>
<comment type="caution">
    <text evidence="1">The sequence shown here is derived from an EMBL/GenBank/DDBJ whole genome shotgun (WGS) entry which is preliminary data.</text>
</comment>
<proteinExistence type="predicted"/>
<dbReference type="AlphaFoldDB" id="A0A1R1YLK7"/>
<reference evidence="2" key="1">
    <citation type="submission" date="2017-01" db="EMBL/GenBank/DDBJ databases">
        <authorList>
            <person name="Wang Y."/>
            <person name="White M."/>
            <person name="Kvist S."/>
            <person name="Moncalvo J.-M."/>
        </authorList>
    </citation>
    <scope>NUCLEOTIDE SEQUENCE [LARGE SCALE GENOMIC DNA]</scope>
    <source>
        <strain evidence="2">ID-206-W2</strain>
    </source>
</reference>
<keyword evidence="2" id="KW-1185">Reference proteome</keyword>
<organism evidence="1 2">
    <name type="scientific">Smittium culicis</name>
    <dbReference type="NCBI Taxonomy" id="133412"/>
    <lineage>
        <taxon>Eukaryota</taxon>
        <taxon>Fungi</taxon>
        <taxon>Fungi incertae sedis</taxon>
        <taxon>Zoopagomycota</taxon>
        <taxon>Kickxellomycotina</taxon>
        <taxon>Harpellomycetes</taxon>
        <taxon>Harpellales</taxon>
        <taxon>Legeriomycetaceae</taxon>
        <taxon>Smittium</taxon>
    </lineage>
</organism>
<dbReference type="EMBL" id="LSSM01000845">
    <property type="protein sequence ID" value="OMJ27764.1"/>
    <property type="molecule type" value="Genomic_DNA"/>
</dbReference>
<dbReference type="Proteomes" id="UP000187429">
    <property type="component" value="Unassembled WGS sequence"/>
</dbReference>
<sequence length="87" mass="9785">MWVGKIEGGRKADSISGISGRNDFPAHFLSCYDQNFRICIDGLFGVTADVHGFELLNALFFNSNSRLNIRRPGRRATDMSWCFPNKA</sequence>
<evidence type="ECO:0000313" key="1">
    <source>
        <dbReference type="EMBL" id="OMJ27764.1"/>
    </source>
</evidence>
<name>A0A1R1YLK7_9FUNG</name>
<gene>
    <name evidence="1" type="ORF">AYI69_g2789</name>
</gene>
<accession>A0A1R1YLK7</accession>